<dbReference type="Proteomes" id="UP001564626">
    <property type="component" value="Unassembled WGS sequence"/>
</dbReference>
<feature type="transmembrane region" description="Helical" evidence="1">
    <location>
        <begin position="68"/>
        <end position="86"/>
    </location>
</feature>
<keyword evidence="1" id="KW-0812">Transmembrane</keyword>
<gene>
    <name evidence="2" type="ORF">AB8O55_28805</name>
</gene>
<dbReference type="EMBL" id="JBGEHV010000095">
    <property type="protein sequence ID" value="MEY8043428.1"/>
    <property type="molecule type" value="Genomic_DNA"/>
</dbReference>
<protein>
    <submittedName>
        <fullName evidence="2">Uncharacterized protein</fullName>
    </submittedName>
</protein>
<evidence type="ECO:0000256" key="1">
    <source>
        <dbReference type="SAM" id="Phobius"/>
    </source>
</evidence>
<accession>A0ABV4CSB7</accession>
<proteinExistence type="predicted"/>
<evidence type="ECO:0000313" key="2">
    <source>
        <dbReference type="EMBL" id="MEY8043428.1"/>
    </source>
</evidence>
<organism evidence="2 3">
    <name type="scientific">Saccharopolyspora cebuensis</name>
    <dbReference type="NCBI Taxonomy" id="418759"/>
    <lineage>
        <taxon>Bacteria</taxon>
        <taxon>Bacillati</taxon>
        <taxon>Actinomycetota</taxon>
        <taxon>Actinomycetes</taxon>
        <taxon>Pseudonocardiales</taxon>
        <taxon>Pseudonocardiaceae</taxon>
        <taxon>Saccharopolyspora</taxon>
    </lineage>
</organism>
<dbReference type="RefSeq" id="WP_345359007.1">
    <property type="nucleotide sequence ID" value="NZ_BAABII010000004.1"/>
</dbReference>
<comment type="caution">
    <text evidence="2">The sequence shown here is derived from an EMBL/GenBank/DDBJ whole genome shotgun (WGS) entry which is preliminary data.</text>
</comment>
<feature type="transmembrane region" description="Helical" evidence="1">
    <location>
        <begin position="6"/>
        <end position="27"/>
    </location>
</feature>
<keyword evidence="3" id="KW-1185">Reference proteome</keyword>
<keyword evidence="1" id="KW-0472">Membrane</keyword>
<feature type="transmembrane region" description="Helical" evidence="1">
    <location>
        <begin position="98"/>
        <end position="120"/>
    </location>
</feature>
<name>A0ABV4CSB7_9PSEU</name>
<keyword evidence="1" id="KW-1133">Transmembrane helix</keyword>
<evidence type="ECO:0000313" key="3">
    <source>
        <dbReference type="Proteomes" id="UP001564626"/>
    </source>
</evidence>
<reference evidence="2 3" key="1">
    <citation type="submission" date="2024-08" db="EMBL/GenBank/DDBJ databases">
        <title>Genome mining of Saccharopolyspora cebuensis PGLac3 from Nigerian medicinal plant.</title>
        <authorList>
            <person name="Ezeobiora C.E."/>
            <person name="Igbokwe N.H."/>
            <person name="Amin D.H."/>
            <person name="Mendie U.E."/>
        </authorList>
    </citation>
    <scope>NUCLEOTIDE SEQUENCE [LARGE SCALE GENOMIC DNA]</scope>
    <source>
        <strain evidence="2 3">PGLac3</strain>
    </source>
</reference>
<sequence length="158" mass="15460">MSIADIANLLTGLGTVIGGGASLLAALRTRAAADAEPVRRRGPSGGLRTRTGGAAVASAHELPRSPTGLCALGAVALAVTLMVITASRNGAPAGTPSLLLFSATGVLFVLAGILGTSSWARTKAVEPENAIYPILAAAVAAAAWLAACLVISAAPALP</sequence>
<feature type="transmembrane region" description="Helical" evidence="1">
    <location>
        <begin position="132"/>
        <end position="157"/>
    </location>
</feature>